<keyword evidence="4 6" id="KW-1133">Transmembrane helix</keyword>
<dbReference type="SUPFAM" id="SSF103473">
    <property type="entry name" value="MFS general substrate transporter"/>
    <property type="match status" value="1"/>
</dbReference>
<evidence type="ECO:0000256" key="2">
    <source>
        <dbReference type="ARBA" id="ARBA00022475"/>
    </source>
</evidence>
<dbReference type="CDD" id="cd06173">
    <property type="entry name" value="MFS_MefA_like"/>
    <property type="match status" value="1"/>
</dbReference>
<evidence type="ECO:0000259" key="7">
    <source>
        <dbReference type="PROSITE" id="PS50850"/>
    </source>
</evidence>
<gene>
    <name evidence="8" type="ORF">FG87_39130</name>
</gene>
<accession>A0ABR4Z471</accession>
<dbReference type="Pfam" id="PF07690">
    <property type="entry name" value="MFS_1"/>
    <property type="match status" value="1"/>
</dbReference>
<protein>
    <submittedName>
        <fullName evidence="8">MFS transporter</fullName>
    </submittedName>
</protein>
<feature type="transmembrane region" description="Helical" evidence="6">
    <location>
        <begin position="85"/>
        <end position="105"/>
    </location>
</feature>
<organism evidence="8 9">
    <name type="scientific">Nocardia vulneris</name>
    <dbReference type="NCBI Taxonomy" id="1141657"/>
    <lineage>
        <taxon>Bacteria</taxon>
        <taxon>Bacillati</taxon>
        <taxon>Actinomycetota</taxon>
        <taxon>Actinomycetes</taxon>
        <taxon>Mycobacteriales</taxon>
        <taxon>Nocardiaceae</taxon>
        <taxon>Nocardia</taxon>
    </lineage>
</organism>
<feature type="transmembrane region" description="Helical" evidence="6">
    <location>
        <begin position="53"/>
        <end position="73"/>
    </location>
</feature>
<dbReference type="Proteomes" id="UP000031364">
    <property type="component" value="Unassembled WGS sequence"/>
</dbReference>
<feature type="domain" description="Major facilitator superfamily (MFS) profile" evidence="7">
    <location>
        <begin position="19"/>
        <end position="409"/>
    </location>
</feature>
<feature type="transmembrane region" description="Helical" evidence="6">
    <location>
        <begin position="387"/>
        <end position="406"/>
    </location>
</feature>
<dbReference type="PANTHER" id="PTHR23513">
    <property type="entry name" value="INTEGRAL MEMBRANE EFFLUX PROTEIN-RELATED"/>
    <property type="match status" value="1"/>
</dbReference>
<evidence type="ECO:0000256" key="3">
    <source>
        <dbReference type="ARBA" id="ARBA00022692"/>
    </source>
</evidence>
<keyword evidence="2" id="KW-1003">Cell membrane</keyword>
<comment type="subcellular location">
    <subcellularLocation>
        <location evidence="1">Cell membrane</location>
        <topology evidence="1">Multi-pass membrane protein</topology>
    </subcellularLocation>
</comment>
<feature type="transmembrane region" description="Helical" evidence="6">
    <location>
        <begin position="355"/>
        <end position="381"/>
    </location>
</feature>
<feature type="transmembrane region" description="Helical" evidence="6">
    <location>
        <begin position="294"/>
        <end position="315"/>
    </location>
</feature>
<feature type="transmembrane region" description="Helical" evidence="6">
    <location>
        <begin position="321"/>
        <end position="343"/>
    </location>
</feature>
<proteinExistence type="predicted"/>
<dbReference type="PROSITE" id="PS50850">
    <property type="entry name" value="MFS"/>
    <property type="match status" value="1"/>
</dbReference>
<evidence type="ECO:0000313" key="8">
    <source>
        <dbReference type="EMBL" id="KIA60098.1"/>
    </source>
</evidence>
<feature type="transmembrane region" description="Helical" evidence="6">
    <location>
        <begin position="21"/>
        <end position="47"/>
    </location>
</feature>
<comment type="caution">
    <text evidence="8">The sequence shown here is derived from an EMBL/GenBank/DDBJ whole genome shotgun (WGS) entry which is preliminary data.</text>
</comment>
<dbReference type="RefSeq" id="WP_043681371.1">
    <property type="nucleotide sequence ID" value="NZ_BDCI01000001.1"/>
</dbReference>
<keyword evidence="9" id="KW-1185">Reference proteome</keyword>
<feature type="transmembrane region" description="Helical" evidence="6">
    <location>
        <begin position="154"/>
        <end position="172"/>
    </location>
</feature>
<feature type="transmembrane region" description="Helical" evidence="6">
    <location>
        <begin position="178"/>
        <end position="197"/>
    </location>
</feature>
<dbReference type="InterPro" id="IPR020846">
    <property type="entry name" value="MFS_dom"/>
</dbReference>
<name>A0ABR4Z471_9NOCA</name>
<evidence type="ECO:0000256" key="4">
    <source>
        <dbReference type="ARBA" id="ARBA00022989"/>
    </source>
</evidence>
<feature type="transmembrane region" description="Helical" evidence="6">
    <location>
        <begin position="111"/>
        <end position="133"/>
    </location>
</feature>
<feature type="transmembrane region" description="Helical" evidence="6">
    <location>
        <begin position="230"/>
        <end position="247"/>
    </location>
</feature>
<feature type="transmembrane region" description="Helical" evidence="6">
    <location>
        <begin position="267"/>
        <end position="287"/>
    </location>
</feature>
<dbReference type="InterPro" id="IPR011701">
    <property type="entry name" value="MFS"/>
</dbReference>
<dbReference type="EMBL" id="JNFP01000080">
    <property type="protein sequence ID" value="KIA60098.1"/>
    <property type="molecule type" value="Genomic_DNA"/>
</dbReference>
<dbReference type="InterPro" id="IPR036259">
    <property type="entry name" value="MFS_trans_sf"/>
</dbReference>
<keyword evidence="5 6" id="KW-0472">Membrane</keyword>
<dbReference type="PANTHER" id="PTHR23513:SF17">
    <property type="entry name" value="MEMBRANE PROTEIN"/>
    <property type="match status" value="1"/>
</dbReference>
<evidence type="ECO:0000313" key="9">
    <source>
        <dbReference type="Proteomes" id="UP000031364"/>
    </source>
</evidence>
<sequence>MSTGAVRAEAQVPPAYRDANVLRWLGAFVCSLLGDSVYFLALSWAAIQVGTPTQAGLILAVAAVPRVLLMLGGGVLADRFGPRKVLIGSDLTRCLVILGAAGVLAMTTPGVWLLALIALVFGVIDALFLPAVGALPPRITKPDQLARVQGLRGLASRAALIGGSPLGGLALATGGPSLAFGTAALLFAVSVPLLIAVRIAPLPDNGAVGQHGTAWADLVEGVRYIRRDPVLAPLVVVVAVGELGFTGPLNIGVTLLADERGWGATGLGWIIGGFGVGAAIASLVLAVGGRVPRAGLVQPVCLALGAVAIGALAYAPALPVAAGLGIAIGLTAGLSGALCAALIQTTTVPAYLGRVTAAVSLVTLGLAPLIYPVVGAAIAAWGTRPVFVVSAAVVALGAVLGFRATALRRAELP</sequence>
<keyword evidence="3 6" id="KW-0812">Transmembrane</keyword>
<reference evidence="8 9" key="1">
    <citation type="journal article" date="2014" name="Int. J. Syst. Evol. Microbiol.">
        <title>Nocardia vulneris sp. nov., isolated from wounds of human patients in North America.</title>
        <authorList>
            <person name="Lasker B.A."/>
            <person name="Bell M."/>
            <person name="Klenk H.P."/>
            <person name="Sproer C."/>
            <person name="Schumann C."/>
            <person name="Schumann P."/>
            <person name="Brown J.M."/>
        </authorList>
    </citation>
    <scope>NUCLEOTIDE SEQUENCE [LARGE SCALE GENOMIC DNA]</scope>
    <source>
        <strain evidence="8 9">W9851</strain>
    </source>
</reference>
<evidence type="ECO:0000256" key="5">
    <source>
        <dbReference type="ARBA" id="ARBA00023136"/>
    </source>
</evidence>
<dbReference type="Gene3D" id="1.20.1250.20">
    <property type="entry name" value="MFS general substrate transporter like domains"/>
    <property type="match status" value="1"/>
</dbReference>
<evidence type="ECO:0000256" key="1">
    <source>
        <dbReference type="ARBA" id="ARBA00004651"/>
    </source>
</evidence>
<evidence type="ECO:0000256" key="6">
    <source>
        <dbReference type="SAM" id="Phobius"/>
    </source>
</evidence>